<keyword evidence="5 11" id="KW-0808">Transferase</keyword>
<name>A0A2H9T6S6_9ZZZZ</name>
<dbReference type="InterPro" id="IPR027417">
    <property type="entry name" value="P-loop_NTPase"/>
</dbReference>
<dbReference type="SUPFAM" id="SSF52540">
    <property type="entry name" value="P-loop containing nucleoside triphosphate hydrolases"/>
    <property type="match status" value="1"/>
</dbReference>
<gene>
    <name evidence="11" type="primary">aroK</name>
    <name evidence="11" type="ORF">CI610_02140</name>
</gene>
<dbReference type="HAMAP" id="MF_00109">
    <property type="entry name" value="Shikimate_kinase"/>
    <property type="match status" value="1"/>
</dbReference>
<accession>A0A2H9T6S6</accession>
<organism evidence="11">
    <name type="scientific">invertebrate metagenome</name>
    <dbReference type="NCBI Taxonomy" id="1711999"/>
    <lineage>
        <taxon>unclassified sequences</taxon>
        <taxon>metagenomes</taxon>
        <taxon>organismal metagenomes</taxon>
    </lineage>
</organism>
<keyword evidence="7 11" id="KW-0418">Kinase</keyword>
<comment type="caution">
    <text evidence="11">The sequence shown here is derived from an EMBL/GenBank/DDBJ whole genome shotgun (WGS) entry which is preliminary data.</text>
</comment>
<comment type="catalytic activity">
    <reaction evidence="10">
        <text>shikimate + ATP = 3-phosphoshikimate + ADP + H(+)</text>
        <dbReference type="Rhea" id="RHEA:13121"/>
        <dbReference type="ChEBI" id="CHEBI:15378"/>
        <dbReference type="ChEBI" id="CHEBI:30616"/>
        <dbReference type="ChEBI" id="CHEBI:36208"/>
        <dbReference type="ChEBI" id="CHEBI:145989"/>
        <dbReference type="ChEBI" id="CHEBI:456216"/>
        <dbReference type="EC" id="2.7.1.71"/>
    </reaction>
</comment>
<evidence type="ECO:0000256" key="1">
    <source>
        <dbReference type="ARBA" id="ARBA00004842"/>
    </source>
</evidence>
<dbReference type="GO" id="GO:0005524">
    <property type="term" value="F:ATP binding"/>
    <property type="evidence" value="ECO:0007669"/>
    <property type="project" value="UniProtKB-KW"/>
</dbReference>
<dbReference type="EMBL" id="NSIT01000116">
    <property type="protein sequence ID" value="PJE78908.1"/>
    <property type="molecule type" value="Genomic_DNA"/>
</dbReference>
<dbReference type="CDD" id="cd00464">
    <property type="entry name" value="SK"/>
    <property type="match status" value="1"/>
</dbReference>
<keyword evidence="6" id="KW-0547">Nucleotide-binding</keyword>
<protein>
    <recommendedName>
        <fullName evidence="3">shikimate kinase</fullName>
        <ecNumber evidence="3">2.7.1.71</ecNumber>
    </recommendedName>
</protein>
<dbReference type="GO" id="GO:0008652">
    <property type="term" value="P:amino acid biosynthetic process"/>
    <property type="evidence" value="ECO:0007669"/>
    <property type="project" value="UniProtKB-KW"/>
</dbReference>
<sequence length="230" mass="26186">MIGLSFLLVLLRSKAIQKDTDTTAYWRIIGYDEVFFLYLLNLKIWHNKSRVRITGNDMVKQNIYLVGPMGAGKTTIGKMLARELSIPFYDSDQEIEKRTGADIPWIFDVEGEEGFRLRERQIIADLCSQKSVVVATGGGAIGCPENRQQLRKSGMVIYLYAPVITQLERTIKDRKRPLLQSKNREQILTDLFQDRDPVYQDIADIVVDSQKLSPRGIIAEIMGAIDKECT</sequence>
<dbReference type="PRINTS" id="PR01100">
    <property type="entry name" value="SHIKIMTKNASE"/>
</dbReference>
<keyword evidence="9" id="KW-0057">Aromatic amino acid biosynthesis</keyword>
<dbReference type="PANTHER" id="PTHR21087">
    <property type="entry name" value="SHIKIMATE KINASE"/>
    <property type="match status" value="1"/>
</dbReference>
<evidence type="ECO:0000256" key="8">
    <source>
        <dbReference type="ARBA" id="ARBA00022840"/>
    </source>
</evidence>
<dbReference type="PROSITE" id="PS01128">
    <property type="entry name" value="SHIKIMATE_KINASE"/>
    <property type="match status" value="1"/>
</dbReference>
<comment type="pathway">
    <text evidence="1">Metabolic intermediate biosynthesis; chorismate biosynthesis; chorismate from D-erythrose 4-phosphate and phosphoenolpyruvate: step 5/7.</text>
</comment>
<proteinExistence type="inferred from homology"/>
<dbReference type="InterPro" id="IPR031322">
    <property type="entry name" value="Shikimate/glucono_kinase"/>
</dbReference>
<evidence type="ECO:0000256" key="10">
    <source>
        <dbReference type="ARBA" id="ARBA00048567"/>
    </source>
</evidence>
<evidence type="ECO:0000256" key="6">
    <source>
        <dbReference type="ARBA" id="ARBA00022741"/>
    </source>
</evidence>
<dbReference type="EC" id="2.7.1.71" evidence="3"/>
<evidence type="ECO:0000256" key="9">
    <source>
        <dbReference type="ARBA" id="ARBA00023141"/>
    </source>
</evidence>
<dbReference type="UniPathway" id="UPA00053">
    <property type="reaction ID" value="UER00088"/>
</dbReference>
<keyword evidence="4" id="KW-0028">Amino-acid biosynthesis</keyword>
<dbReference type="Gene3D" id="3.40.50.300">
    <property type="entry name" value="P-loop containing nucleotide triphosphate hydrolases"/>
    <property type="match status" value="1"/>
</dbReference>
<keyword evidence="8" id="KW-0067">ATP-binding</keyword>
<evidence type="ECO:0000256" key="5">
    <source>
        <dbReference type="ARBA" id="ARBA00022679"/>
    </source>
</evidence>
<reference evidence="11" key="1">
    <citation type="journal article" date="2017" name="Appl. Environ. Microbiol.">
        <title>Molecular characterization of an Endozoicomonas-like organism causing infection in king scallop Pecten maximus L.</title>
        <authorList>
            <person name="Cano I."/>
            <person name="van Aerle R."/>
            <person name="Ross S."/>
            <person name="Verner-Jeffreys D.W."/>
            <person name="Paley R.K."/>
            <person name="Rimmer G."/>
            <person name="Ryder D."/>
            <person name="Hooper P."/>
            <person name="Stone D."/>
            <person name="Feist S.W."/>
        </authorList>
    </citation>
    <scope>NUCLEOTIDE SEQUENCE</scope>
</reference>
<evidence type="ECO:0000256" key="3">
    <source>
        <dbReference type="ARBA" id="ARBA00012154"/>
    </source>
</evidence>
<evidence type="ECO:0000256" key="7">
    <source>
        <dbReference type="ARBA" id="ARBA00022777"/>
    </source>
</evidence>
<evidence type="ECO:0000256" key="2">
    <source>
        <dbReference type="ARBA" id="ARBA00006997"/>
    </source>
</evidence>
<evidence type="ECO:0000313" key="11">
    <source>
        <dbReference type="EMBL" id="PJE78908.1"/>
    </source>
</evidence>
<dbReference type="PANTHER" id="PTHR21087:SF16">
    <property type="entry name" value="SHIKIMATE KINASE 1, CHLOROPLASTIC"/>
    <property type="match status" value="1"/>
</dbReference>
<dbReference type="NCBIfam" id="NF003456">
    <property type="entry name" value="PRK05057.1"/>
    <property type="match status" value="1"/>
</dbReference>
<dbReference type="Pfam" id="PF01202">
    <property type="entry name" value="SKI"/>
    <property type="match status" value="1"/>
</dbReference>
<dbReference type="InterPro" id="IPR023000">
    <property type="entry name" value="Shikimate_kinase_CS"/>
</dbReference>
<dbReference type="AlphaFoldDB" id="A0A2H9T6S6"/>
<dbReference type="GO" id="GO:0009073">
    <property type="term" value="P:aromatic amino acid family biosynthetic process"/>
    <property type="evidence" value="ECO:0007669"/>
    <property type="project" value="UniProtKB-KW"/>
</dbReference>
<dbReference type="GO" id="GO:0009423">
    <property type="term" value="P:chorismate biosynthetic process"/>
    <property type="evidence" value="ECO:0007669"/>
    <property type="project" value="UniProtKB-UniPathway"/>
</dbReference>
<dbReference type="InterPro" id="IPR000623">
    <property type="entry name" value="Shikimate_kinase/TSH1"/>
</dbReference>
<dbReference type="GO" id="GO:0005829">
    <property type="term" value="C:cytosol"/>
    <property type="evidence" value="ECO:0007669"/>
    <property type="project" value="TreeGrafter"/>
</dbReference>
<dbReference type="GO" id="GO:0004765">
    <property type="term" value="F:shikimate kinase activity"/>
    <property type="evidence" value="ECO:0007669"/>
    <property type="project" value="UniProtKB-EC"/>
</dbReference>
<comment type="similarity">
    <text evidence="2">Belongs to the shikimate kinase family.</text>
</comment>
<evidence type="ECO:0000256" key="4">
    <source>
        <dbReference type="ARBA" id="ARBA00022605"/>
    </source>
</evidence>